<dbReference type="EC" id="3.1.26.4" evidence="2"/>
<protein>
    <recommendedName>
        <fullName evidence="2">ribonuclease H</fullName>
        <ecNumber evidence="2">3.1.26.4</ecNumber>
    </recommendedName>
</protein>
<dbReference type="PROSITE" id="PS50878">
    <property type="entry name" value="RT_POL"/>
    <property type="match status" value="1"/>
</dbReference>
<dbReference type="STRING" id="84645.A0A498MJP3"/>
<organism evidence="4 5">
    <name type="scientific">Labeo rohita</name>
    <name type="common">Indian major carp</name>
    <name type="synonym">Cyprinus rohita</name>
    <dbReference type="NCBI Taxonomy" id="84645"/>
    <lineage>
        <taxon>Eukaryota</taxon>
        <taxon>Metazoa</taxon>
        <taxon>Chordata</taxon>
        <taxon>Craniata</taxon>
        <taxon>Vertebrata</taxon>
        <taxon>Euteleostomi</taxon>
        <taxon>Actinopterygii</taxon>
        <taxon>Neopterygii</taxon>
        <taxon>Teleostei</taxon>
        <taxon>Ostariophysi</taxon>
        <taxon>Cypriniformes</taxon>
        <taxon>Cyprinidae</taxon>
        <taxon>Labeoninae</taxon>
        <taxon>Labeonini</taxon>
        <taxon>Labeo</taxon>
    </lineage>
</organism>
<dbReference type="InterPro" id="IPR050951">
    <property type="entry name" value="Retrovirus_Pol_polyprotein"/>
</dbReference>
<dbReference type="InterPro" id="IPR043502">
    <property type="entry name" value="DNA/RNA_pol_sf"/>
</dbReference>
<evidence type="ECO:0000256" key="2">
    <source>
        <dbReference type="ARBA" id="ARBA00012180"/>
    </source>
</evidence>
<dbReference type="PANTHER" id="PTHR37984:SF8">
    <property type="entry name" value="CCHC-TYPE DOMAIN-CONTAINING PROTEIN"/>
    <property type="match status" value="1"/>
</dbReference>
<keyword evidence="5" id="KW-1185">Reference proteome</keyword>
<dbReference type="Pfam" id="PF17919">
    <property type="entry name" value="RT_RNaseH_2"/>
    <property type="match status" value="1"/>
</dbReference>
<dbReference type="InterPro" id="IPR000477">
    <property type="entry name" value="RT_dom"/>
</dbReference>
<dbReference type="CDD" id="cd01647">
    <property type="entry name" value="RT_LTR"/>
    <property type="match status" value="1"/>
</dbReference>
<dbReference type="CDD" id="cd09274">
    <property type="entry name" value="RNase_HI_RT_Ty3"/>
    <property type="match status" value="1"/>
</dbReference>
<evidence type="ECO:0000313" key="5">
    <source>
        <dbReference type="Proteomes" id="UP000290572"/>
    </source>
</evidence>
<dbReference type="GO" id="GO:0004523">
    <property type="term" value="F:RNA-DNA hybrid ribonuclease activity"/>
    <property type="evidence" value="ECO:0007669"/>
    <property type="project" value="UniProtKB-EC"/>
</dbReference>
<dbReference type="Pfam" id="PF00078">
    <property type="entry name" value="RVT_1"/>
    <property type="match status" value="1"/>
</dbReference>
<dbReference type="FunFam" id="3.10.20.370:FF:000001">
    <property type="entry name" value="Retrovirus-related Pol polyprotein from transposon 17.6-like protein"/>
    <property type="match status" value="1"/>
</dbReference>
<comment type="caution">
    <text evidence="4">The sequence shown here is derived from an EMBL/GenBank/DDBJ whole genome shotgun (WGS) entry which is preliminary data.</text>
</comment>
<dbReference type="InterPro" id="IPR041577">
    <property type="entry name" value="RT_RNaseH_2"/>
</dbReference>
<evidence type="ECO:0000313" key="4">
    <source>
        <dbReference type="EMBL" id="RXN21598.1"/>
    </source>
</evidence>
<dbReference type="InterPro" id="IPR043128">
    <property type="entry name" value="Rev_trsase/Diguanyl_cyclase"/>
</dbReference>
<proteinExistence type="inferred from homology"/>
<reference evidence="4 5" key="1">
    <citation type="submission" date="2018-03" db="EMBL/GenBank/DDBJ databases">
        <title>Draft genome sequence of Rohu Carp (Labeo rohita).</title>
        <authorList>
            <person name="Das P."/>
            <person name="Kushwaha B."/>
            <person name="Joshi C.G."/>
            <person name="Kumar D."/>
            <person name="Nagpure N.S."/>
            <person name="Sahoo L."/>
            <person name="Das S.P."/>
            <person name="Bit A."/>
            <person name="Patnaik S."/>
            <person name="Meher P.K."/>
            <person name="Jayasankar P."/>
            <person name="Koringa P.G."/>
            <person name="Patel N.V."/>
            <person name="Hinsu A.T."/>
            <person name="Kumar R."/>
            <person name="Pandey M."/>
            <person name="Agarwal S."/>
            <person name="Srivastava S."/>
            <person name="Singh M."/>
            <person name="Iquebal M.A."/>
            <person name="Jaiswal S."/>
            <person name="Angadi U.B."/>
            <person name="Kumar N."/>
            <person name="Raza M."/>
            <person name="Shah T.M."/>
            <person name="Rai A."/>
            <person name="Jena J.K."/>
        </authorList>
    </citation>
    <scope>NUCLEOTIDE SEQUENCE [LARGE SCALE GENOMIC DNA]</scope>
    <source>
        <strain evidence="4">DASCIFA01</strain>
        <tissue evidence="4">Testis</tissue>
    </source>
</reference>
<evidence type="ECO:0000256" key="1">
    <source>
        <dbReference type="ARBA" id="ARBA00010879"/>
    </source>
</evidence>
<dbReference type="FunFam" id="3.30.70.270:FF:000026">
    <property type="entry name" value="Transposon Ty3-G Gag-Pol polyprotein"/>
    <property type="match status" value="1"/>
</dbReference>
<dbReference type="PANTHER" id="PTHR37984">
    <property type="entry name" value="PROTEIN CBG26694"/>
    <property type="match status" value="1"/>
</dbReference>
<comment type="similarity">
    <text evidence="1">Belongs to the beta type-B retroviral polymerase family. HERV class-II K(HML-2) pol subfamily.</text>
</comment>
<evidence type="ECO:0000259" key="3">
    <source>
        <dbReference type="PROSITE" id="PS50878"/>
    </source>
</evidence>
<dbReference type="EMBL" id="QBIY01012612">
    <property type="protein sequence ID" value="RXN21598.1"/>
    <property type="molecule type" value="Genomic_DNA"/>
</dbReference>
<sequence>MREHYQLPTVEEITCRLSKAKYFTVLDASSGFWQLKLDEASSRLCKFNTPFGRYRFLRLAFGINSAPEVFHRTVGQLFEGIEGVETYIDDLLIWGETKQQHDERLRQVLERARVKNFKLNKERCKVGLEEIKYLGHVFSKEGLKPDQSKIEAVKRMPTPECKKDVERFMGMVTFLAKFIPNMSQHTESLRGLTRDDVAWQWRDEHQHAFDKLKTMLTEAHLLRYYDINLPVTLSVDASKDGLGAVLLQEDKPIAYALRALTETDQCYVQIEKEMLAIVFGVERFHQYVYGKEINVESDHKPLEVIMKSR</sequence>
<name>A0A498MJP3_LABRO</name>
<gene>
    <name evidence="4" type="ORF">ROHU_024177</name>
</gene>
<dbReference type="Gene3D" id="3.30.70.270">
    <property type="match status" value="2"/>
</dbReference>
<dbReference type="Proteomes" id="UP000290572">
    <property type="component" value="Unassembled WGS sequence"/>
</dbReference>
<dbReference type="SUPFAM" id="SSF56672">
    <property type="entry name" value="DNA/RNA polymerases"/>
    <property type="match status" value="1"/>
</dbReference>
<accession>A0A498MJP3</accession>
<feature type="domain" description="Reverse transcriptase" evidence="3">
    <location>
        <begin position="1"/>
        <end position="138"/>
    </location>
</feature>
<dbReference type="Gene3D" id="3.10.10.10">
    <property type="entry name" value="HIV Type 1 Reverse Transcriptase, subunit A, domain 1"/>
    <property type="match status" value="1"/>
</dbReference>
<dbReference type="AlphaFoldDB" id="A0A498MJP3"/>